<organism evidence="1">
    <name type="scientific">viral metagenome</name>
    <dbReference type="NCBI Taxonomy" id="1070528"/>
    <lineage>
        <taxon>unclassified sequences</taxon>
        <taxon>metagenomes</taxon>
        <taxon>organismal metagenomes</taxon>
    </lineage>
</organism>
<name>A0A6C0HGN3_9ZZZZ</name>
<proteinExistence type="predicted"/>
<dbReference type="AlphaFoldDB" id="A0A6C0HGN3"/>
<sequence>MSDLEDTNETGSIPEPMNNIDKLTLELLINKSQYKKYVQKNDPAKYSENQIYLGKIEKYRYKIEHLFSTLMENPEQQITTDIDRDFSFFVKTCIQYFELKEMENTAEDHNGDPIDDETLFGNIDNTHSASSSLWGNKINKTGKVSAYMPKYTMDSYVRTKKL</sequence>
<reference evidence="1" key="1">
    <citation type="journal article" date="2020" name="Nature">
        <title>Giant virus diversity and host interactions through global metagenomics.</title>
        <authorList>
            <person name="Schulz F."/>
            <person name="Roux S."/>
            <person name="Paez-Espino D."/>
            <person name="Jungbluth S."/>
            <person name="Walsh D.A."/>
            <person name="Denef V.J."/>
            <person name="McMahon K.D."/>
            <person name="Konstantinidis K.T."/>
            <person name="Eloe-Fadrosh E.A."/>
            <person name="Kyrpides N.C."/>
            <person name="Woyke T."/>
        </authorList>
    </citation>
    <scope>NUCLEOTIDE SEQUENCE</scope>
    <source>
        <strain evidence="1">GVMAG-M-3300023184-105</strain>
    </source>
</reference>
<protein>
    <submittedName>
        <fullName evidence="1">Uncharacterized protein</fullName>
    </submittedName>
</protein>
<evidence type="ECO:0000313" key="1">
    <source>
        <dbReference type="EMBL" id="QHT79788.1"/>
    </source>
</evidence>
<dbReference type="EMBL" id="MN739955">
    <property type="protein sequence ID" value="QHT79788.1"/>
    <property type="molecule type" value="Genomic_DNA"/>
</dbReference>
<accession>A0A6C0HGN3</accession>